<reference evidence="1 2" key="1">
    <citation type="submission" date="2019-05" db="EMBL/GenBank/DDBJ databases">
        <authorList>
            <person name="Moore K."/>
            <person name="O'Neill P."/>
            <person name="Farbos A."/>
            <person name="Studholme D.J."/>
        </authorList>
    </citation>
    <scope>NUCLEOTIDE SEQUENCE [LARGE SCALE GENOMIC DNA]</scope>
    <source>
        <strain evidence="1 2">DSM 9128</strain>
    </source>
</reference>
<evidence type="ECO:0000313" key="1">
    <source>
        <dbReference type="EMBL" id="TLP68257.1"/>
    </source>
</evidence>
<reference evidence="2" key="2">
    <citation type="submission" date="2019-06" db="EMBL/GenBank/DDBJ databases">
        <title>AzeR, a transcriptional regulator that responds to azelaic acid in Pseudomonas nitroreducens.</title>
        <authorList>
            <person name="Bez C."/>
            <person name="Javvadi S.G."/>
            <person name="Bertani I."/>
            <person name="Devescovi G."/>
            <person name="Studholme D.J."/>
            <person name="Geller A."/>
            <person name="Levy A."/>
            <person name="Venturi V."/>
        </authorList>
    </citation>
    <scope>NUCLEOTIDE SEQUENCE [LARGE SCALE GENOMIC DNA]</scope>
    <source>
        <strain evidence="2">DSM 9128</strain>
    </source>
</reference>
<proteinExistence type="predicted"/>
<dbReference type="AlphaFoldDB" id="A0A5R8ZQ46"/>
<gene>
    <name evidence="1" type="ORF">FEA48_30580</name>
</gene>
<organism evidence="1 2">
    <name type="scientific">Pseudomonas nitroreducens</name>
    <dbReference type="NCBI Taxonomy" id="46680"/>
    <lineage>
        <taxon>Bacteria</taxon>
        <taxon>Pseudomonadati</taxon>
        <taxon>Pseudomonadota</taxon>
        <taxon>Gammaproteobacteria</taxon>
        <taxon>Pseudomonadales</taxon>
        <taxon>Pseudomonadaceae</taxon>
        <taxon>Pseudomonas</taxon>
    </lineage>
</organism>
<name>A0A5R8ZQ46_PSENT</name>
<protein>
    <submittedName>
        <fullName evidence="1">Uncharacterized protein</fullName>
    </submittedName>
</protein>
<sequence>MDIANGVIRYARSPRLLDGLLKEADTGRSLPGEEVLSLAREMAGKGYEVMPIGCDHFDSRGYCLGHEDPP</sequence>
<evidence type="ECO:0000313" key="2">
    <source>
        <dbReference type="Proteomes" id="UP000307510"/>
    </source>
</evidence>
<accession>A0A5R8ZQ46</accession>
<comment type="caution">
    <text evidence="1">The sequence shown here is derived from an EMBL/GenBank/DDBJ whole genome shotgun (WGS) entry which is preliminary data.</text>
</comment>
<dbReference type="EMBL" id="VASG01000014">
    <property type="protein sequence ID" value="TLP68257.1"/>
    <property type="molecule type" value="Genomic_DNA"/>
</dbReference>
<dbReference type="Proteomes" id="UP000307510">
    <property type="component" value="Unassembled WGS sequence"/>
</dbReference>